<dbReference type="PRINTS" id="PR01703">
    <property type="entry name" value="MNSODISMTASE"/>
</dbReference>
<dbReference type="InterPro" id="IPR001189">
    <property type="entry name" value="Mn/Fe_SOD"/>
</dbReference>
<feature type="binding site" evidence="5">
    <location>
        <position position="191"/>
    </location>
    <ligand>
        <name>Mn(2+)</name>
        <dbReference type="ChEBI" id="CHEBI:29035"/>
    </ligand>
</feature>
<dbReference type="Gene3D" id="3.55.40.20">
    <property type="entry name" value="Iron/manganese superoxide dismutase, C-terminal domain"/>
    <property type="match status" value="1"/>
</dbReference>
<comment type="caution">
    <text evidence="9">The sequence shown here is derived from an EMBL/GenBank/DDBJ whole genome shotgun (WGS) entry which is preliminary data.</text>
</comment>
<comment type="function">
    <text evidence="6">Destroys radicals which are normally produced within the cells and which are toxic to biological systems.</text>
</comment>
<dbReference type="PANTHER" id="PTHR42769:SF12">
    <property type="entry name" value="SUPEROXIDE DISMUTASE"/>
    <property type="match status" value="1"/>
</dbReference>
<dbReference type="EMBL" id="JAFHKP010000008">
    <property type="protein sequence ID" value="KAG5485086.1"/>
    <property type="molecule type" value="Genomic_DNA"/>
</dbReference>
<dbReference type="PROSITE" id="PS00088">
    <property type="entry name" value="SOD_MN"/>
    <property type="match status" value="1"/>
</dbReference>
<dbReference type="EC" id="1.15.1.1" evidence="2 6"/>
<dbReference type="SUPFAM" id="SSF46609">
    <property type="entry name" value="Fe,Mn superoxide dismutase (SOD), N-terminal domain"/>
    <property type="match status" value="1"/>
</dbReference>
<sequence length="230" mass="26219">MFRRVSMKAATTTAAVGASFLRYHTLPELKYPAELPKLLYAYEDGIRPVFSPRQMELHYMKHHKAYVDKLNTLGKGFEGKCIEDIIEAAKSDADRKTLFNQAAQHFNHSFFWSCLTPGGQGMPEVLEAAIAKEFGTVDDFKSAFQQAGMNNFGSGWTWLCVNPKTKALEIDNTSNAGCPLTSGLRPIFTADVWEHAYYKDFENRRADYLKELWNVVNWEHVAQMFTKAMR</sequence>
<comment type="similarity">
    <text evidence="1 6">Belongs to the iron/manganese superoxide dismutase family.</text>
</comment>
<feature type="binding site" evidence="5">
    <location>
        <position position="58"/>
    </location>
    <ligand>
        <name>Mn(2+)</name>
        <dbReference type="ChEBI" id="CHEBI:29035"/>
    </ligand>
</feature>
<dbReference type="InterPro" id="IPR019833">
    <property type="entry name" value="Mn/Fe_SOD_BS"/>
</dbReference>
<dbReference type="Proteomes" id="UP000674179">
    <property type="component" value="Chromosome 8"/>
</dbReference>
<dbReference type="InterPro" id="IPR019831">
    <property type="entry name" value="Mn/Fe_SOD_N"/>
</dbReference>
<dbReference type="GO" id="GO:0046872">
    <property type="term" value="F:metal ion binding"/>
    <property type="evidence" value="ECO:0007669"/>
    <property type="project" value="UniProtKB-KW"/>
</dbReference>
<gene>
    <name evidence="9" type="ORF">CUR178_08056</name>
</gene>
<keyword evidence="10" id="KW-1185">Reference proteome</keyword>
<proteinExistence type="inferred from homology"/>
<dbReference type="SUPFAM" id="SSF54719">
    <property type="entry name" value="Fe,Mn superoxide dismutase (SOD), C-terminal domain"/>
    <property type="match status" value="1"/>
</dbReference>
<evidence type="ECO:0000256" key="5">
    <source>
        <dbReference type="PIRSR" id="PIRSR000349-1"/>
    </source>
</evidence>
<evidence type="ECO:0000259" key="8">
    <source>
        <dbReference type="Pfam" id="PF02777"/>
    </source>
</evidence>
<dbReference type="Pfam" id="PF02777">
    <property type="entry name" value="Sod_Fe_C"/>
    <property type="match status" value="1"/>
</dbReference>
<evidence type="ECO:0000256" key="6">
    <source>
        <dbReference type="RuleBase" id="RU000414"/>
    </source>
</evidence>
<reference evidence="9 10" key="1">
    <citation type="submission" date="2021-02" db="EMBL/GenBank/DDBJ databases">
        <title>Leishmania (Mundinia) enrietti genome sequencing and assembly.</title>
        <authorList>
            <person name="Almutairi H."/>
            <person name="Gatherer D."/>
        </authorList>
    </citation>
    <scope>NUCLEOTIDE SEQUENCE [LARGE SCALE GENOMIC DNA]</scope>
    <source>
        <strain evidence="9">CUR178</strain>
    </source>
</reference>
<dbReference type="Gene3D" id="1.10.287.990">
    <property type="entry name" value="Fe,Mn superoxide dismutase (SOD) domain"/>
    <property type="match status" value="1"/>
</dbReference>
<feature type="domain" description="Manganese/iron superoxide dismutase N-terminal" evidence="7">
    <location>
        <begin position="34"/>
        <end position="115"/>
    </location>
</feature>
<evidence type="ECO:0000256" key="1">
    <source>
        <dbReference type="ARBA" id="ARBA00008714"/>
    </source>
</evidence>
<feature type="binding site" evidence="5">
    <location>
        <position position="195"/>
    </location>
    <ligand>
        <name>Mn(2+)</name>
        <dbReference type="ChEBI" id="CHEBI:29035"/>
    </ligand>
</feature>
<dbReference type="PIRSF" id="PIRSF000349">
    <property type="entry name" value="SODismutase"/>
    <property type="match status" value="1"/>
</dbReference>
<dbReference type="AlphaFoldDB" id="A0A836H1B0"/>
<dbReference type="OrthoDB" id="239262at2759"/>
<dbReference type="PANTHER" id="PTHR42769">
    <property type="entry name" value="SUPEROXIDE DISMUTASE"/>
    <property type="match status" value="1"/>
</dbReference>
<feature type="binding site" evidence="5">
    <location>
        <position position="108"/>
    </location>
    <ligand>
        <name>Mn(2+)</name>
        <dbReference type="ChEBI" id="CHEBI:29035"/>
    </ligand>
</feature>
<comment type="catalytic activity">
    <reaction evidence="6">
        <text>2 superoxide + 2 H(+) = H2O2 + O2</text>
        <dbReference type="Rhea" id="RHEA:20696"/>
        <dbReference type="ChEBI" id="CHEBI:15378"/>
        <dbReference type="ChEBI" id="CHEBI:15379"/>
        <dbReference type="ChEBI" id="CHEBI:16240"/>
        <dbReference type="ChEBI" id="CHEBI:18421"/>
        <dbReference type="EC" id="1.15.1.1"/>
    </reaction>
</comment>
<dbReference type="GeneID" id="94175201"/>
<organism evidence="9 10">
    <name type="scientific">Leishmania enriettii</name>
    <dbReference type="NCBI Taxonomy" id="5663"/>
    <lineage>
        <taxon>Eukaryota</taxon>
        <taxon>Discoba</taxon>
        <taxon>Euglenozoa</taxon>
        <taxon>Kinetoplastea</taxon>
        <taxon>Metakinetoplastina</taxon>
        <taxon>Trypanosomatida</taxon>
        <taxon>Trypanosomatidae</taxon>
        <taxon>Leishmaniinae</taxon>
        <taxon>Leishmania</taxon>
    </lineage>
</organism>
<keyword evidence="4 6" id="KW-0560">Oxidoreductase</keyword>
<accession>A0A836H1B0</accession>
<dbReference type="InterPro" id="IPR036314">
    <property type="entry name" value="SOD_C_sf"/>
</dbReference>
<evidence type="ECO:0000259" key="7">
    <source>
        <dbReference type="Pfam" id="PF00081"/>
    </source>
</evidence>
<evidence type="ECO:0000256" key="3">
    <source>
        <dbReference type="ARBA" id="ARBA00022723"/>
    </source>
</evidence>
<dbReference type="Pfam" id="PF00081">
    <property type="entry name" value="Sod_Fe_N"/>
    <property type="match status" value="1"/>
</dbReference>
<evidence type="ECO:0000256" key="2">
    <source>
        <dbReference type="ARBA" id="ARBA00012682"/>
    </source>
</evidence>
<dbReference type="InterPro" id="IPR019832">
    <property type="entry name" value="Mn/Fe_SOD_C"/>
</dbReference>
<dbReference type="InterPro" id="IPR036324">
    <property type="entry name" value="Mn/Fe_SOD_N_sf"/>
</dbReference>
<feature type="domain" description="Manganese/iron superoxide dismutase C-terminal" evidence="8">
    <location>
        <begin position="126"/>
        <end position="223"/>
    </location>
</feature>
<dbReference type="KEGG" id="lenr:94175201"/>
<name>A0A836H1B0_LEIEN</name>
<protein>
    <recommendedName>
        <fullName evidence="2 6">Superoxide dismutase</fullName>
        <ecNumber evidence="2 6">1.15.1.1</ecNumber>
    </recommendedName>
</protein>
<keyword evidence="3 5" id="KW-0479">Metal-binding</keyword>
<evidence type="ECO:0000313" key="9">
    <source>
        <dbReference type="EMBL" id="KAG5485086.1"/>
    </source>
</evidence>
<dbReference type="RefSeq" id="XP_067695350.1">
    <property type="nucleotide sequence ID" value="XM_067839691.1"/>
</dbReference>
<dbReference type="GO" id="GO:0004784">
    <property type="term" value="F:superoxide dismutase activity"/>
    <property type="evidence" value="ECO:0007669"/>
    <property type="project" value="UniProtKB-EC"/>
</dbReference>
<evidence type="ECO:0000313" key="10">
    <source>
        <dbReference type="Proteomes" id="UP000674179"/>
    </source>
</evidence>
<evidence type="ECO:0000256" key="4">
    <source>
        <dbReference type="ARBA" id="ARBA00023002"/>
    </source>
</evidence>